<gene>
    <name evidence="2" type="ORF">Gxy13693_056_038</name>
</gene>
<organism evidence="2 3">
    <name type="scientific">Komagataeibacter xylinus NBRC 13693</name>
    <dbReference type="NCBI Taxonomy" id="1234668"/>
    <lineage>
        <taxon>Bacteria</taxon>
        <taxon>Pseudomonadati</taxon>
        <taxon>Pseudomonadota</taxon>
        <taxon>Alphaproteobacteria</taxon>
        <taxon>Acetobacterales</taxon>
        <taxon>Acetobacteraceae</taxon>
        <taxon>Komagataeibacter</taxon>
    </lineage>
</organism>
<protein>
    <recommendedName>
        <fullName evidence="4">Chorismate lyase</fullName>
    </recommendedName>
</protein>
<evidence type="ECO:0000313" key="2">
    <source>
        <dbReference type="EMBL" id="GAO00724.1"/>
    </source>
</evidence>
<evidence type="ECO:0008006" key="4">
    <source>
        <dbReference type="Google" id="ProtNLM"/>
    </source>
</evidence>
<reference evidence="2 3" key="1">
    <citation type="submission" date="2012-11" db="EMBL/GenBank/DDBJ databases">
        <title>Whole genome sequence of Gluconacetobacter xylinus NBRC 13693.</title>
        <authorList>
            <person name="Azuma Y."/>
            <person name="Higashiura N."/>
            <person name="Hirakawa H."/>
            <person name="Matsushita K."/>
        </authorList>
    </citation>
    <scope>NUCLEOTIDE SEQUENCE [LARGE SCALE GENOMIC DNA]</scope>
    <source>
        <strain evidence="2 3">NBRC 13693</strain>
    </source>
</reference>
<dbReference type="EMBL" id="BANJ01000056">
    <property type="protein sequence ID" value="GAO00724.1"/>
    <property type="molecule type" value="Genomic_DNA"/>
</dbReference>
<dbReference type="RefSeq" id="WP_048856944.1">
    <property type="nucleotide sequence ID" value="NZ_BANJ01000056.1"/>
</dbReference>
<feature type="signal peptide" evidence="1">
    <location>
        <begin position="1"/>
        <end position="25"/>
    </location>
</feature>
<comment type="caution">
    <text evidence="2">The sequence shown here is derived from an EMBL/GenBank/DDBJ whole genome shotgun (WGS) entry which is preliminary data.</text>
</comment>
<sequence length="223" mass="24091">MKRFLLAAVGLSGVGILPASGGCLAAGLPDTALDRARVLLAVQELEITLLTHPSATVALEDWCAIHHMADRPVVVARKMIPTGPDPVPARVRADLGASATQPIRHRQVQLVCGTHVLSVADNWYVPDRLTADMNATLDGTDAAFGHVVAGLHFSRDRLEFTRLWSPWPGSPHDTAGVITPPAQIVRQRAVLRDARGQPFSEVVETYTDQTLSFMPARDADYAH</sequence>
<accession>A0A0D6QBL8</accession>
<dbReference type="AlphaFoldDB" id="A0A0D6QBL8"/>
<keyword evidence="1" id="KW-0732">Signal</keyword>
<dbReference type="Proteomes" id="UP000032683">
    <property type="component" value="Unassembled WGS sequence"/>
</dbReference>
<evidence type="ECO:0000256" key="1">
    <source>
        <dbReference type="SAM" id="SignalP"/>
    </source>
</evidence>
<dbReference type="PROSITE" id="PS51257">
    <property type="entry name" value="PROKAR_LIPOPROTEIN"/>
    <property type="match status" value="1"/>
</dbReference>
<name>A0A0D6QBL8_KOMXY</name>
<evidence type="ECO:0000313" key="3">
    <source>
        <dbReference type="Proteomes" id="UP000032683"/>
    </source>
</evidence>
<feature type="chain" id="PRO_5002311007" description="Chorismate lyase" evidence="1">
    <location>
        <begin position="26"/>
        <end position="223"/>
    </location>
</feature>
<dbReference type="Gene3D" id="3.40.1410.10">
    <property type="entry name" value="Chorismate lyase-like"/>
    <property type="match status" value="1"/>
</dbReference>
<dbReference type="InterPro" id="IPR028978">
    <property type="entry name" value="Chorismate_lyase_/UTRA_dom_sf"/>
</dbReference>
<dbReference type="SUPFAM" id="SSF64288">
    <property type="entry name" value="Chorismate lyase-like"/>
    <property type="match status" value="1"/>
</dbReference>
<proteinExistence type="predicted"/>